<keyword evidence="2" id="KW-1185">Reference proteome</keyword>
<accession>A0A9X3EYD3</accession>
<evidence type="ECO:0000313" key="2">
    <source>
        <dbReference type="Proteomes" id="UP001150924"/>
    </source>
</evidence>
<gene>
    <name evidence="1" type="ORF">OV079_45375</name>
</gene>
<protein>
    <submittedName>
        <fullName evidence="1">Uncharacterized protein</fullName>
    </submittedName>
</protein>
<dbReference type="RefSeq" id="WP_267776138.1">
    <property type="nucleotide sequence ID" value="NZ_JAPNKE010000002.1"/>
</dbReference>
<name>A0A9X3EYD3_9BACT</name>
<comment type="caution">
    <text evidence="1">The sequence shown here is derived from an EMBL/GenBank/DDBJ whole genome shotgun (WGS) entry which is preliminary data.</text>
</comment>
<dbReference type="EMBL" id="JAPNKE010000002">
    <property type="protein sequence ID" value="MCY1012649.1"/>
    <property type="molecule type" value="Genomic_DNA"/>
</dbReference>
<dbReference type="AlphaFoldDB" id="A0A9X3EYD3"/>
<dbReference type="Proteomes" id="UP001150924">
    <property type="component" value="Unassembled WGS sequence"/>
</dbReference>
<sequence length="70" mass="7857">MLLAHLQRSPSRGPPLFVDLFERLPPDLLCRFLSDHAGPLDYPRVMLATPMAEMTAAVVRSRALWLRAAT</sequence>
<evidence type="ECO:0000313" key="1">
    <source>
        <dbReference type="EMBL" id="MCY1012649.1"/>
    </source>
</evidence>
<organism evidence="1 2">
    <name type="scientific">Nannocystis pusilla</name>
    <dbReference type="NCBI Taxonomy" id="889268"/>
    <lineage>
        <taxon>Bacteria</taxon>
        <taxon>Pseudomonadati</taxon>
        <taxon>Myxococcota</taxon>
        <taxon>Polyangia</taxon>
        <taxon>Nannocystales</taxon>
        <taxon>Nannocystaceae</taxon>
        <taxon>Nannocystis</taxon>
    </lineage>
</organism>
<proteinExistence type="predicted"/>
<reference evidence="1" key="1">
    <citation type="submission" date="2022-11" db="EMBL/GenBank/DDBJ databases">
        <title>Minimal conservation of predation-associated metabolite biosynthetic gene clusters underscores biosynthetic potential of Myxococcota including descriptions for ten novel species: Archangium lansinium sp. nov., Myxococcus landrumus sp. nov., Nannocystis bai.</title>
        <authorList>
            <person name="Ahearne A."/>
            <person name="Stevens C."/>
            <person name="Phillips K."/>
        </authorList>
    </citation>
    <scope>NUCLEOTIDE SEQUENCE</scope>
    <source>
        <strain evidence="1">Na p29</strain>
    </source>
</reference>